<dbReference type="InterPro" id="IPR001296">
    <property type="entry name" value="Glyco_trans_1"/>
</dbReference>
<dbReference type="CDD" id="cd03801">
    <property type="entry name" value="GT4_PimA-like"/>
    <property type="match status" value="1"/>
</dbReference>
<dbReference type="Proteomes" id="UP001139179">
    <property type="component" value="Unassembled WGS sequence"/>
</dbReference>
<dbReference type="GO" id="GO:0016757">
    <property type="term" value="F:glycosyltransferase activity"/>
    <property type="evidence" value="ECO:0007669"/>
    <property type="project" value="InterPro"/>
</dbReference>
<comment type="caution">
    <text evidence="2">The sequence shown here is derived from an EMBL/GenBank/DDBJ whole genome shotgun (WGS) entry which is preliminary data.</text>
</comment>
<dbReference type="Gene3D" id="3.40.50.2000">
    <property type="entry name" value="Glycogen Phosphorylase B"/>
    <property type="match status" value="2"/>
</dbReference>
<sequence length="345" mass="40247">MKLKHLFFFTPYYEQNRGNSTTAKRIVAGLVARGIKVTVFPYEEASWDEEWDERFAEADLYHILHLRRFAEWRKQRDGLEFLKPYVLTSGGTDVNEDLKNREAAKLIQSVTTQSCAITVFSEDGRSKLLHAYPELTERIYVIPQSAWLPDPDYEMQIPIHPGWPKLLLPAGLRPVKDVFYIWDELKRMREKWPELTFTIIGAALDEKLFAEVERRRQKYDWFHYIQEVPLACMRSVYEQFDLVLNLSKSEGQPMALLEAMAFGKPVVARRNPGNESIIVDGETGVLFDQPGQFPALIEQVLERDEWRRQLTERARLFVEAKHSVEQEIAALLAVYDHCLQQVSRK</sequence>
<dbReference type="Pfam" id="PF00534">
    <property type="entry name" value="Glycos_transf_1"/>
    <property type="match status" value="1"/>
</dbReference>
<gene>
    <name evidence="2" type="ORF">M3202_04725</name>
</gene>
<evidence type="ECO:0000313" key="3">
    <source>
        <dbReference type="Proteomes" id="UP001139179"/>
    </source>
</evidence>
<reference evidence="2" key="1">
    <citation type="submission" date="2022-05" db="EMBL/GenBank/DDBJ databases">
        <title>Comparative Genomics of Spacecraft Associated Microbes.</title>
        <authorList>
            <person name="Tran M.T."/>
            <person name="Wright A."/>
            <person name="Seuylemezian A."/>
            <person name="Eisen J."/>
            <person name="Coil D."/>
        </authorList>
    </citation>
    <scope>NUCLEOTIDE SEQUENCE</scope>
    <source>
        <strain evidence="2">214.1.1</strain>
    </source>
</reference>
<dbReference type="RefSeq" id="WP_251222183.1">
    <property type="nucleotide sequence ID" value="NZ_JAMBOL010000002.1"/>
</dbReference>
<dbReference type="InterPro" id="IPR052622">
    <property type="entry name" value="Glycosyltransferase_G1"/>
</dbReference>
<dbReference type="AlphaFoldDB" id="A0A9X2DP23"/>
<dbReference type="PANTHER" id="PTHR46660">
    <property type="match status" value="1"/>
</dbReference>
<feature type="domain" description="Glycosyl transferase family 1" evidence="1">
    <location>
        <begin position="165"/>
        <end position="315"/>
    </location>
</feature>
<dbReference type="SUPFAM" id="SSF53756">
    <property type="entry name" value="UDP-Glycosyltransferase/glycogen phosphorylase"/>
    <property type="match status" value="1"/>
</dbReference>
<name>A0A9X2DP23_9BACI</name>
<keyword evidence="3" id="KW-1185">Reference proteome</keyword>
<dbReference type="EMBL" id="JAMBOL010000002">
    <property type="protein sequence ID" value="MCM3713380.1"/>
    <property type="molecule type" value="Genomic_DNA"/>
</dbReference>
<organism evidence="2 3">
    <name type="scientific">Halalkalibacter oceani</name>
    <dbReference type="NCBI Taxonomy" id="1653776"/>
    <lineage>
        <taxon>Bacteria</taxon>
        <taxon>Bacillati</taxon>
        <taxon>Bacillota</taxon>
        <taxon>Bacilli</taxon>
        <taxon>Bacillales</taxon>
        <taxon>Bacillaceae</taxon>
        <taxon>Halalkalibacter</taxon>
    </lineage>
</organism>
<dbReference type="PANTHER" id="PTHR46660:SF2">
    <property type="entry name" value="GLYCOSYLTRANSFERASE 1 DOMAIN-CONTAINING PROTEIN 1"/>
    <property type="match status" value="1"/>
</dbReference>
<evidence type="ECO:0000313" key="2">
    <source>
        <dbReference type="EMBL" id="MCM3713380.1"/>
    </source>
</evidence>
<protein>
    <submittedName>
        <fullName evidence="2">Glycosyltransferase family 4 protein</fullName>
    </submittedName>
</protein>
<proteinExistence type="predicted"/>
<evidence type="ECO:0000259" key="1">
    <source>
        <dbReference type="Pfam" id="PF00534"/>
    </source>
</evidence>
<accession>A0A9X2DP23</accession>